<reference evidence="11 12" key="1">
    <citation type="journal article" date="2010" name="Stand. Genomic Sci.">
        <title>Complete genome sequence of Spirochaeta smaragdinae type strain (SEBR 4228).</title>
        <authorList>
            <person name="Mavromatis K."/>
            <person name="Yasawong M."/>
            <person name="Chertkov O."/>
            <person name="Lapidus A."/>
            <person name="Lucas S."/>
            <person name="Nolan M."/>
            <person name="Del Rio T.G."/>
            <person name="Tice H."/>
            <person name="Cheng J.F."/>
            <person name="Pitluck S."/>
            <person name="Liolios K."/>
            <person name="Ivanova N."/>
            <person name="Tapia R."/>
            <person name="Han C."/>
            <person name="Bruce D."/>
            <person name="Goodwin L."/>
            <person name="Pati A."/>
            <person name="Chen A."/>
            <person name="Palaniappan K."/>
            <person name="Land M."/>
            <person name="Hauser L."/>
            <person name="Chang Y.J."/>
            <person name="Jeffries C.D."/>
            <person name="Detter J.C."/>
            <person name="Rohde M."/>
            <person name="Brambilla E."/>
            <person name="Spring S."/>
            <person name="Goker M."/>
            <person name="Sikorski J."/>
            <person name="Woyke T."/>
            <person name="Bristow J."/>
            <person name="Eisen J.A."/>
            <person name="Markowitz V."/>
            <person name="Hugenholtz P."/>
            <person name="Klenk H.P."/>
            <person name="Kyrpides N.C."/>
        </authorList>
    </citation>
    <scope>NUCLEOTIDE SEQUENCE [LARGE SCALE GENOMIC DNA]</scope>
    <source>
        <strain evidence="12">DSM 11293 / JCM 15392 / SEBR 4228</strain>
    </source>
</reference>
<dbReference type="EMBL" id="CP002116">
    <property type="protein sequence ID" value="ADK82075.1"/>
    <property type="molecule type" value="Genomic_DNA"/>
</dbReference>
<dbReference type="RefSeq" id="WP_013255534.1">
    <property type="nucleotide sequence ID" value="NC_014364.1"/>
</dbReference>
<keyword evidence="3" id="KW-0378">Hydrolase</keyword>
<proteinExistence type="predicted"/>
<evidence type="ECO:0000256" key="6">
    <source>
        <dbReference type="ARBA" id="ARBA00023125"/>
    </source>
</evidence>
<dbReference type="Pfam" id="PF00270">
    <property type="entry name" value="DEAD"/>
    <property type="match status" value="1"/>
</dbReference>
<keyword evidence="1" id="KW-0547">Nucleotide-binding</keyword>
<dbReference type="GO" id="GO:0016887">
    <property type="term" value="F:ATP hydrolysis activity"/>
    <property type="evidence" value="ECO:0007669"/>
    <property type="project" value="TreeGrafter"/>
</dbReference>
<dbReference type="Gene3D" id="3.40.50.300">
    <property type="entry name" value="P-loop containing nucleotide triphosphate hydrolases"/>
    <property type="match status" value="2"/>
</dbReference>
<keyword evidence="8" id="KW-0413">Isomerase</keyword>
<evidence type="ECO:0000256" key="5">
    <source>
        <dbReference type="ARBA" id="ARBA00022840"/>
    </source>
</evidence>
<dbReference type="STRING" id="573413.Spirs_2973"/>
<keyword evidence="2" id="KW-0227">DNA damage</keyword>
<dbReference type="SMART" id="SM00487">
    <property type="entry name" value="DEXDc"/>
    <property type="match status" value="1"/>
</dbReference>
<evidence type="ECO:0000256" key="7">
    <source>
        <dbReference type="ARBA" id="ARBA00023204"/>
    </source>
</evidence>
<dbReference type="Pfam" id="PF19306">
    <property type="entry name" value="WHD_Lhr"/>
    <property type="match status" value="1"/>
</dbReference>
<dbReference type="PANTHER" id="PTHR47962">
    <property type="entry name" value="ATP-DEPENDENT HELICASE LHR-RELATED-RELATED"/>
    <property type="match status" value="1"/>
</dbReference>
<keyword evidence="12" id="KW-1185">Reference proteome</keyword>
<keyword evidence="6" id="KW-0238">DNA-binding</keyword>
<dbReference type="GO" id="GO:0003677">
    <property type="term" value="F:DNA binding"/>
    <property type="evidence" value="ECO:0007669"/>
    <property type="project" value="UniProtKB-KW"/>
</dbReference>
<dbReference type="KEGG" id="ssm:Spirs_2973"/>
<evidence type="ECO:0000256" key="4">
    <source>
        <dbReference type="ARBA" id="ARBA00022806"/>
    </source>
</evidence>
<dbReference type="GO" id="GO:0005524">
    <property type="term" value="F:ATP binding"/>
    <property type="evidence" value="ECO:0007669"/>
    <property type="project" value="UniProtKB-KW"/>
</dbReference>
<dbReference type="GO" id="GO:0004386">
    <property type="term" value="F:helicase activity"/>
    <property type="evidence" value="ECO:0007669"/>
    <property type="project" value="UniProtKB-KW"/>
</dbReference>
<dbReference type="SUPFAM" id="SSF52540">
    <property type="entry name" value="P-loop containing nucleoside triphosphate hydrolases"/>
    <property type="match status" value="1"/>
</dbReference>
<dbReference type="Pfam" id="PF23234">
    <property type="entry name" value="WHD_4th_Lhr"/>
    <property type="match status" value="1"/>
</dbReference>
<evidence type="ECO:0000259" key="10">
    <source>
        <dbReference type="PROSITE" id="PS51194"/>
    </source>
</evidence>
<feature type="domain" description="Helicase C-terminal" evidence="10">
    <location>
        <begin position="288"/>
        <end position="432"/>
    </location>
</feature>
<dbReference type="GO" id="GO:0006281">
    <property type="term" value="P:DNA repair"/>
    <property type="evidence" value="ECO:0007669"/>
    <property type="project" value="UniProtKB-KW"/>
</dbReference>
<organism evidence="11 12">
    <name type="scientific">Sediminispirochaeta smaragdinae (strain DSM 11293 / JCM 15392 / SEBR 4228)</name>
    <name type="common">Spirochaeta smaragdinae</name>
    <dbReference type="NCBI Taxonomy" id="573413"/>
    <lineage>
        <taxon>Bacteria</taxon>
        <taxon>Pseudomonadati</taxon>
        <taxon>Spirochaetota</taxon>
        <taxon>Spirochaetia</taxon>
        <taxon>Spirochaetales</taxon>
        <taxon>Spirochaetaceae</taxon>
        <taxon>Sediminispirochaeta</taxon>
    </lineage>
</organism>
<dbReference type="PANTHER" id="PTHR47962:SF5">
    <property type="entry name" value="ATP-DEPENDENT HELICASE LHR-RELATED"/>
    <property type="match status" value="1"/>
</dbReference>
<evidence type="ECO:0000256" key="8">
    <source>
        <dbReference type="ARBA" id="ARBA00023235"/>
    </source>
</evidence>
<accession>E1R3V4</accession>
<dbReference type="InterPro" id="IPR045628">
    <property type="entry name" value="Lhr_WH_dom"/>
</dbReference>
<dbReference type="InterPro" id="IPR001650">
    <property type="entry name" value="Helicase_C-like"/>
</dbReference>
<name>E1R3V4_SEDSS</name>
<dbReference type="eggNOG" id="COG1201">
    <property type="taxonomic scope" value="Bacteria"/>
</dbReference>
<evidence type="ECO:0000313" key="12">
    <source>
        <dbReference type="Proteomes" id="UP000002318"/>
    </source>
</evidence>
<feature type="domain" description="Helicase ATP-binding" evidence="9">
    <location>
        <begin position="39"/>
        <end position="229"/>
    </location>
</feature>
<evidence type="ECO:0000259" key="9">
    <source>
        <dbReference type="PROSITE" id="PS51192"/>
    </source>
</evidence>
<evidence type="ECO:0000256" key="3">
    <source>
        <dbReference type="ARBA" id="ARBA00022801"/>
    </source>
</evidence>
<dbReference type="PROSITE" id="PS51194">
    <property type="entry name" value="HELICASE_CTER"/>
    <property type="match status" value="1"/>
</dbReference>
<dbReference type="SMART" id="SM00490">
    <property type="entry name" value="HELICc"/>
    <property type="match status" value="1"/>
</dbReference>
<dbReference type="InterPro" id="IPR027417">
    <property type="entry name" value="P-loop_NTPase"/>
</dbReference>
<dbReference type="InterPro" id="IPR055368">
    <property type="entry name" value="WH3_Lhr"/>
</dbReference>
<sequence>MSQLGTPKGIEGLSLFHPLIARWFRDTYPSPTPIQRQSWPAIAAGDHCLITAPTGSGKTLTAFLWAIDGLVTGRLPEDRLSVLYISPLKALGSDVQKNLIVPIEALRLRFREQGERFPDIRVMTRSGDTPQSERRSMLRHQPEILITTPESFTIMMLSEGGRTLFGSLSCVILDEIHSLYGTKRGVLLMSMVEQAALEWGEFQRIALTATVRPAEAVAAFIGGYRMIGRESNIEHRQRPVRICTAPLTKRYDLSVRSPELLPDTGSGMLSQGAQQDSIWRGMAAEIFRLTERYRSTLVFANSRRLVEKIARLMNEIAGKRIAYAHHGSLSKEIRLTVESRLKRGELKAIIATNSLELGIDVGELDLVVLIQTPFTISSAIQKAGRAGHQVDAVSRAILFPSHGIDIASSAAMIETMQNHEIESLRPMRNPLDILAQIILSLTAIKDRTVESLFNSIRTAEPFANLPRRLFDLVVEMLTGKYEGTRIRELRPRLFLDESKGLLSPAKGLRYLLYLSGGTIPDRGQYNMKLADGMNNIGTLDEEFVWERSVGDRFELGTQTWEIRSIDHNNVVVMPTNAPPNIIPFWRAEDRSRDFTFSRAILRLFDHVQTKGTTKEEWGLDETSATRLLRFLTRQREQTGAPLPGEHRIIVEHIAESFGPEGLQRIVLHTFWGAAVNRPLALLIEGFWKNRFGYTPRTIASNDAILIIVPDDARMAPYLPMLATLPLEETIRERLENSALFGAFFRENAGRALLLPRQSFGKRMPLWFTRLRSRKLLQAVFELADFPIMIETWRSCLQDYFDLANLAMVLEELADGVTEICEVRTAIPSPFCDGLVWRQINLFMYADDTPEASGKSGLEDEFIDHLLNGPDRLAPIDPSLVRELNEKLQRTAEGYAPADPQELLRWIDERVIIPEDQYQRLIDAVAAESGMDRDEILNSIDGKLRLLYSERGLVTHRCHEHQYKRLIHPETMTAALSELFRFYGPLTAEEIDMIAPVPADQRNEAIAKLLSRGDLVKARICLDVPGQQLCDKENLERLLRMRRYKQRRFVKPMASSLIVPFMASHQGMLDRGTGTDELASRIDSLLGYRLPAEALEDWILPARMSPYYHEWIDAISQSHELSWFGAGKKQIFLAYPEQTELFSNSEAAERKTPLPFPVDGGRGRYTFFDLKEASGLDSAELTQRLWELVWETQIANDSFAALRNGINTHFKAAPLSENRPRYRSHGAYHQWRNSRPLAGNWYLLGGKKRKEDPLDREERVREKIFTLSDRYGVLAKPLLDRETESFQWKELLPSLRRMELSGEMIGGYFFRGLGGIQFVLSQTIQELRSWQGRELDEVFWMNAVDPASPCGLSIEELPYERPSRKRSNFLVFHGSRLVLTLEHSGRSMTLKAPPGAPEIQRYLGIFKDLAQRDIRPTHSLVVETINAFPADQSPFANDMETFGFMPTIKGLRYDPRAAKARG</sequence>
<dbReference type="InterPro" id="IPR055367">
    <property type="entry name" value="WH4_Lhr"/>
</dbReference>
<keyword evidence="7" id="KW-0234">DNA repair</keyword>
<evidence type="ECO:0000256" key="2">
    <source>
        <dbReference type="ARBA" id="ARBA00022763"/>
    </source>
</evidence>
<dbReference type="InterPro" id="IPR013701">
    <property type="entry name" value="Lhr-like_DEAD/DEAH_assoc"/>
</dbReference>
<keyword evidence="4 11" id="KW-0347">Helicase</keyword>
<dbReference type="Pfam" id="PF08494">
    <property type="entry name" value="DEAD_assoc"/>
    <property type="match status" value="1"/>
</dbReference>
<evidence type="ECO:0000256" key="1">
    <source>
        <dbReference type="ARBA" id="ARBA00022741"/>
    </source>
</evidence>
<keyword evidence="5" id="KW-0067">ATP-binding</keyword>
<dbReference type="Pfam" id="PF00271">
    <property type="entry name" value="Helicase_C"/>
    <property type="match status" value="1"/>
</dbReference>
<dbReference type="HOGENOM" id="CLU_002025_3_1_12"/>
<dbReference type="PROSITE" id="PS51192">
    <property type="entry name" value="HELICASE_ATP_BIND_1"/>
    <property type="match status" value="1"/>
</dbReference>
<gene>
    <name evidence="11" type="ordered locus">Spirs_2973</name>
</gene>
<dbReference type="InterPro" id="IPR014001">
    <property type="entry name" value="Helicase_ATP-bd"/>
</dbReference>
<dbReference type="InterPro" id="IPR011545">
    <property type="entry name" value="DEAD/DEAH_box_helicase_dom"/>
</dbReference>
<evidence type="ECO:0000313" key="11">
    <source>
        <dbReference type="EMBL" id="ADK82075.1"/>
    </source>
</evidence>
<protein>
    <submittedName>
        <fullName evidence="11">DEAD/DEAH box helicase domain protein</fullName>
    </submittedName>
</protein>
<dbReference type="Pfam" id="PF23235">
    <property type="entry name" value="WHD_3rd_Lhr"/>
    <property type="match status" value="1"/>
</dbReference>
<dbReference type="InterPro" id="IPR052511">
    <property type="entry name" value="ATP-dep_Helicase"/>
</dbReference>
<dbReference type="Proteomes" id="UP000002318">
    <property type="component" value="Chromosome"/>
</dbReference>